<organism evidence="3 4">
    <name type="scientific">Favolaschia claudopus</name>
    <dbReference type="NCBI Taxonomy" id="2862362"/>
    <lineage>
        <taxon>Eukaryota</taxon>
        <taxon>Fungi</taxon>
        <taxon>Dikarya</taxon>
        <taxon>Basidiomycota</taxon>
        <taxon>Agaricomycotina</taxon>
        <taxon>Agaricomycetes</taxon>
        <taxon>Agaricomycetidae</taxon>
        <taxon>Agaricales</taxon>
        <taxon>Marasmiineae</taxon>
        <taxon>Mycenaceae</taxon>
        <taxon>Favolaschia</taxon>
    </lineage>
</organism>
<feature type="compositionally biased region" description="Basic and acidic residues" evidence="1">
    <location>
        <begin position="332"/>
        <end position="342"/>
    </location>
</feature>
<keyword evidence="2" id="KW-0812">Transmembrane</keyword>
<feature type="region of interest" description="Disordered" evidence="1">
    <location>
        <begin position="332"/>
        <end position="375"/>
    </location>
</feature>
<feature type="compositionally biased region" description="Acidic residues" evidence="1">
    <location>
        <begin position="231"/>
        <end position="243"/>
    </location>
</feature>
<feature type="compositionally biased region" description="Basic and acidic residues" evidence="1">
    <location>
        <begin position="434"/>
        <end position="454"/>
    </location>
</feature>
<keyword evidence="2" id="KW-0472">Membrane</keyword>
<sequence length="556" mass="60618">MEDHSLPTTTAHKRRAHYNAVNHFYARQLMATSSSYDYWWPYPPAGATTTTPTPVATPEPTTTLYTSPAQISIPTLAIFISSDSAFSSSLNSLSPTTSIISSASSDSPSASPSIVSISALPASNTSLPANDHHKLSMVPSSNLVYIVPICGIIGLLIGGFATWCAYGCINRNGHGRRRARKSYGTLEVGPEYAPPNPHPVEDDEDDEDAKEKSEQQGEWVGVEKRHHREEENVEDNPEEEASDGEERGAETQGFLHPGSAQPRSNRRANSDASTFTVSPATRKKSTLNHNARRGPSPSPSSRTSLSFYRQDSADAVPWESLRHKSIKRGILERLREEEDGHHAHPHPHPQPDKIDKDKERITRRPWQAHGRTDSDVLLADAQASLSRASSAASAALSRALSTVTISTAPGFRILSESPQRERGAEVFRWPSVNVKEDKDRYTAMPERSRSRSPEKGGGGGGGSPRKKYSGRGQSPTKYTPPGRGRPNAEARGEDYRSVLPRSPPLISSPVLDRDLCFTSPIPMSPPGETPEMMSSFASFGAKVAERGHGHKEGGWR</sequence>
<protein>
    <submittedName>
        <fullName evidence="3">Uncharacterized protein</fullName>
    </submittedName>
</protein>
<dbReference type="Proteomes" id="UP001362999">
    <property type="component" value="Unassembled WGS sequence"/>
</dbReference>
<feature type="compositionally biased region" description="Basic and acidic residues" evidence="1">
    <location>
        <begin position="349"/>
        <end position="362"/>
    </location>
</feature>
<feature type="region of interest" description="Disordered" evidence="1">
    <location>
        <begin position="407"/>
        <end position="511"/>
    </location>
</feature>
<keyword evidence="2" id="KW-1133">Transmembrane helix</keyword>
<feature type="transmembrane region" description="Helical" evidence="2">
    <location>
        <begin position="143"/>
        <end position="169"/>
    </location>
</feature>
<evidence type="ECO:0000313" key="3">
    <source>
        <dbReference type="EMBL" id="KAK7044757.1"/>
    </source>
</evidence>
<dbReference type="AlphaFoldDB" id="A0AAW0D350"/>
<name>A0AAW0D350_9AGAR</name>
<reference evidence="3 4" key="1">
    <citation type="journal article" date="2024" name="J Genomics">
        <title>Draft genome sequencing and assembly of Favolaschia claudopus CIRM-BRFM 2984 isolated from oak limbs.</title>
        <authorList>
            <person name="Navarro D."/>
            <person name="Drula E."/>
            <person name="Chaduli D."/>
            <person name="Cazenave R."/>
            <person name="Ahrendt S."/>
            <person name="Wang J."/>
            <person name="Lipzen A."/>
            <person name="Daum C."/>
            <person name="Barry K."/>
            <person name="Grigoriev I.V."/>
            <person name="Favel A."/>
            <person name="Rosso M.N."/>
            <person name="Martin F."/>
        </authorList>
    </citation>
    <scope>NUCLEOTIDE SEQUENCE [LARGE SCALE GENOMIC DNA]</scope>
    <source>
        <strain evidence="3 4">CIRM-BRFM 2984</strain>
    </source>
</reference>
<evidence type="ECO:0000313" key="4">
    <source>
        <dbReference type="Proteomes" id="UP001362999"/>
    </source>
</evidence>
<keyword evidence="4" id="KW-1185">Reference proteome</keyword>
<evidence type="ECO:0000256" key="2">
    <source>
        <dbReference type="SAM" id="Phobius"/>
    </source>
</evidence>
<evidence type="ECO:0000256" key="1">
    <source>
        <dbReference type="SAM" id="MobiDB-lite"/>
    </source>
</evidence>
<gene>
    <name evidence="3" type="ORF">R3P38DRAFT_3432761</name>
</gene>
<proteinExistence type="predicted"/>
<feature type="compositionally biased region" description="Low complexity" evidence="1">
    <location>
        <begin position="293"/>
        <end position="306"/>
    </location>
</feature>
<accession>A0AAW0D350</accession>
<feature type="region of interest" description="Disordered" evidence="1">
    <location>
        <begin position="383"/>
        <end position="402"/>
    </location>
</feature>
<feature type="compositionally biased region" description="Basic and acidic residues" evidence="1">
    <location>
        <begin position="486"/>
        <end position="496"/>
    </location>
</feature>
<feature type="compositionally biased region" description="Low complexity" evidence="1">
    <location>
        <begin position="383"/>
        <end position="401"/>
    </location>
</feature>
<dbReference type="EMBL" id="JAWWNJ010000011">
    <property type="protein sequence ID" value="KAK7044757.1"/>
    <property type="molecule type" value="Genomic_DNA"/>
</dbReference>
<feature type="region of interest" description="Disordered" evidence="1">
    <location>
        <begin position="185"/>
        <end position="307"/>
    </location>
</feature>
<feature type="compositionally biased region" description="Basic residues" evidence="1">
    <location>
        <begin position="281"/>
        <end position="292"/>
    </location>
</feature>
<comment type="caution">
    <text evidence="3">The sequence shown here is derived from an EMBL/GenBank/DDBJ whole genome shotgun (WGS) entry which is preliminary data.</text>
</comment>
<feature type="compositionally biased region" description="Polar residues" evidence="1">
    <location>
        <begin position="270"/>
        <end position="279"/>
    </location>
</feature>